<dbReference type="AlphaFoldDB" id="A0AA92EU71"/>
<sequence length="130" mass="14534">MKYKTALAIPFITIALVGCEKLIEPKDKGMTEIKKIEQRWLDGTQLAGATARVALSSQVANLQSIKRDLDEVVVGKCLEEAKANLGESMEMTIKGFLEFMGDREYTAERTLEKGVEKFGKYKKARNKCSI</sequence>
<evidence type="ECO:0000313" key="1">
    <source>
        <dbReference type="EMBL" id="QGT95751.1"/>
    </source>
</evidence>
<reference evidence="1 2" key="1">
    <citation type="submission" date="2018-09" db="EMBL/GenBank/DDBJ databases">
        <title>Whole genome sequencing of Idiomarina andamanensis W-5T (LMG 29773T= JCM 31645T).</title>
        <authorList>
            <person name="Das S.K."/>
        </authorList>
    </citation>
    <scope>NUCLEOTIDE SEQUENCE [LARGE SCALE GENOMIC DNA]</scope>
    <source>
        <strain evidence="1 2">W-5T</strain>
    </source>
</reference>
<name>A0AA92EU71_9GAMM</name>
<dbReference type="KEGG" id="panm:D3795_06060"/>
<protein>
    <recommendedName>
        <fullName evidence="3">Lipoprotein</fullName>
    </recommendedName>
</protein>
<dbReference type="Proteomes" id="UP000427820">
    <property type="component" value="Chromosome"/>
</dbReference>
<keyword evidence="2" id="KW-1185">Reference proteome</keyword>
<dbReference type="RefSeq" id="WP_156267081.1">
    <property type="nucleotide sequence ID" value="NZ_CP032551.1"/>
</dbReference>
<proteinExistence type="predicted"/>
<evidence type="ECO:0000313" key="2">
    <source>
        <dbReference type="Proteomes" id="UP000427820"/>
    </source>
</evidence>
<accession>A0AA92EU71</accession>
<dbReference type="PROSITE" id="PS51257">
    <property type="entry name" value="PROKAR_LIPOPROTEIN"/>
    <property type="match status" value="1"/>
</dbReference>
<evidence type="ECO:0008006" key="3">
    <source>
        <dbReference type="Google" id="ProtNLM"/>
    </source>
</evidence>
<gene>
    <name evidence="1" type="ORF">D3795_06060</name>
</gene>
<organism evidence="1 2">
    <name type="scientific">Pseudidiomarina andamanensis</name>
    <dbReference type="NCBI Taxonomy" id="1940690"/>
    <lineage>
        <taxon>Bacteria</taxon>
        <taxon>Pseudomonadati</taxon>
        <taxon>Pseudomonadota</taxon>
        <taxon>Gammaproteobacteria</taxon>
        <taxon>Alteromonadales</taxon>
        <taxon>Idiomarinaceae</taxon>
        <taxon>Pseudidiomarina</taxon>
    </lineage>
</organism>
<dbReference type="EMBL" id="CP032551">
    <property type="protein sequence ID" value="QGT95751.1"/>
    <property type="molecule type" value="Genomic_DNA"/>
</dbReference>